<evidence type="ECO:0000313" key="3">
    <source>
        <dbReference type="Proteomes" id="UP000515838"/>
    </source>
</evidence>
<dbReference type="Proteomes" id="UP000515838">
    <property type="component" value="Chromosome"/>
</dbReference>
<dbReference type="AlphaFoldDB" id="A0A7G9TA28"/>
<dbReference type="Gene3D" id="1.10.260.40">
    <property type="entry name" value="lambda repressor-like DNA-binding domains"/>
    <property type="match status" value="1"/>
</dbReference>
<evidence type="ECO:0000313" key="2">
    <source>
        <dbReference type="EMBL" id="QNN76953.1"/>
    </source>
</evidence>
<name>A0A7G9TA28_PSEMX</name>
<dbReference type="EMBL" id="CP060731">
    <property type="protein sequence ID" value="QNN76953.1"/>
    <property type="molecule type" value="Genomic_DNA"/>
</dbReference>
<dbReference type="CDD" id="cd00093">
    <property type="entry name" value="HTH_XRE"/>
    <property type="match status" value="1"/>
</dbReference>
<dbReference type="InterPro" id="IPR001387">
    <property type="entry name" value="Cro/C1-type_HTH"/>
</dbReference>
<dbReference type="SUPFAM" id="SSF47413">
    <property type="entry name" value="lambda repressor-like DNA-binding domains"/>
    <property type="match status" value="1"/>
</dbReference>
<dbReference type="RefSeq" id="WP_054665658.1">
    <property type="nucleotide sequence ID" value="NZ_CP060731.1"/>
</dbReference>
<gene>
    <name evidence="2" type="ORF">IAE60_13545</name>
</gene>
<accession>A0A7G9TA28</accession>
<dbReference type="GO" id="GO:0003677">
    <property type="term" value="F:DNA binding"/>
    <property type="evidence" value="ECO:0007669"/>
    <property type="project" value="InterPro"/>
</dbReference>
<evidence type="ECO:0000259" key="1">
    <source>
        <dbReference type="PROSITE" id="PS50943"/>
    </source>
</evidence>
<dbReference type="SMART" id="SM00530">
    <property type="entry name" value="HTH_XRE"/>
    <property type="match status" value="1"/>
</dbReference>
<reference evidence="2 3" key="1">
    <citation type="submission" date="2020-08" db="EMBL/GenBank/DDBJ databases">
        <title>Streptomycin Non-resistant strain, P. mexicana.</title>
        <authorList>
            <person name="Ganesh-Kumar S."/>
            <person name="Zhe T."/>
            <person name="Yu Z."/>
            <person name="Min Y."/>
        </authorList>
    </citation>
    <scope>NUCLEOTIDE SEQUENCE [LARGE SCALE GENOMIC DNA]</scope>
    <source>
        <strain evidence="2 3">GTZY2</strain>
    </source>
</reference>
<feature type="domain" description="HTH cro/C1-type" evidence="1">
    <location>
        <begin position="15"/>
        <end position="73"/>
    </location>
</feature>
<dbReference type="Pfam" id="PF01381">
    <property type="entry name" value="HTH_3"/>
    <property type="match status" value="1"/>
</dbReference>
<dbReference type="PROSITE" id="PS50943">
    <property type="entry name" value="HTH_CROC1"/>
    <property type="match status" value="1"/>
</dbReference>
<dbReference type="GeneID" id="81472002"/>
<dbReference type="InterPro" id="IPR010982">
    <property type="entry name" value="Lambda_DNA-bd_dom_sf"/>
</dbReference>
<organism evidence="2 3">
    <name type="scientific">Pseudoxanthomonas mexicana</name>
    <dbReference type="NCBI Taxonomy" id="128785"/>
    <lineage>
        <taxon>Bacteria</taxon>
        <taxon>Pseudomonadati</taxon>
        <taxon>Pseudomonadota</taxon>
        <taxon>Gammaproteobacteria</taxon>
        <taxon>Lysobacterales</taxon>
        <taxon>Lysobacteraceae</taxon>
        <taxon>Pseudoxanthomonas</taxon>
    </lineage>
</organism>
<protein>
    <submittedName>
        <fullName evidence="2">Helix-turn-helix transcriptional regulator</fullName>
    </submittedName>
</protein>
<sequence>MSESADKRSNFARRLKQARLSRGLTQAQLGVLAGMEPDVASPRINQYERGVHEPRSATAKQLADALGIPPAFLYTDDDLLAKLLLRWGSLTKQQKRELIKLIEGTPEK</sequence>
<proteinExistence type="predicted"/>